<keyword evidence="2" id="KW-1185">Reference proteome</keyword>
<dbReference type="Proteomes" id="UP000238083">
    <property type="component" value="Unassembled WGS sequence"/>
</dbReference>
<dbReference type="PANTHER" id="PTHR20883:SF48">
    <property type="entry name" value="ECTOINE DIOXYGENASE"/>
    <property type="match status" value="1"/>
</dbReference>
<dbReference type="AlphaFoldDB" id="A0A2T0QUS6"/>
<dbReference type="InterPro" id="IPR008775">
    <property type="entry name" value="Phytyl_CoA_dOase-like"/>
</dbReference>
<comment type="caution">
    <text evidence="1">The sequence shown here is derived from an EMBL/GenBank/DDBJ whole genome shotgun (WGS) entry which is preliminary data.</text>
</comment>
<reference evidence="1 2" key="1">
    <citation type="submission" date="2018-03" db="EMBL/GenBank/DDBJ databases">
        <title>Genomic Encyclopedia of Archaeal and Bacterial Type Strains, Phase II (KMG-II): from individual species to whole genera.</title>
        <authorList>
            <person name="Goeker M."/>
        </authorList>
    </citation>
    <scope>NUCLEOTIDE SEQUENCE [LARGE SCALE GENOMIC DNA]</scope>
    <source>
        <strain evidence="1 2">DSM 19711</strain>
    </source>
</reference>
<accession>A0A2T0QUS6</accession>
<dbReference type="Gene3D" id="2.60.120.620">
    <property type="entry name" value="q2cbj1_9rhob like domain"/>
    <property type="match status" value="1"/>
</dbReference>
<gene>
    <name evidence="1" type="ORF">CLV37_12313</name>
</gene>
<keyword evidence="1" id="KW-0560">Oxidoreductase</keyword>
<evidence type="ECO:0000313" key="2">
    <source>
        <dbReference type="Proteomes" id="UP000238083"/>
    </source>
</evidence>
<proteinExistence type="predicted"/>
<dbReference type="GO" id="GO:0005506">
    <property type="term" value="F:iron ion binding"/>
    <property type="evidence" value="ECO:0007669"/>
    <property type="project" value="UniProtKB-ARBA"/>
</dbReference>
<dbReference type="PANTHER" id="PTHR20883">
    <property type="entry name" value="PHYTANOYL-COA DIOXYGENASE DOMAIN CONTAINING 1"/>
    <property type="match status" value="1"/>
</dbReference>
<sequence>MSALTTLPADTDVRQVVDIIERDGGVIVAGFLHADGLVRLRKEVNAALDEIRPGEDAAFAGTRTRRAGRLFARSTMMVDIARHPLYLGAARAILQKPVDVWFGQERTTVTPGIQIGMTQAIRICPGQGTQPLHRDDTSFLWRHPDYGREGRLQIMVAVNDFTQENGATRVIPGSHRWDDERMPLNEETVPAAMAAGSALLWIGSTYHGGGNNVSTGDRTGVTMSFDLSNLRQEENQYLSLSPEVVSALPQDVQRLLGWSSGDNFMGYIEVGGQMTDPNFLVATS</sequence>
<organism evidence="1 2">
    <name type="scientific">Kineococcus rhizosphaerae</name>
    <dbReference type="NCBI Taxonomy" id="559628"/>
    <lineage>
        <taxon>Bacteria</taxon>
        <taxon>Bacillati</taxon>
        <taxon>Actinomycetota</taxon>
        <taxon>Actinomycetes</taxon>
        <taxon>Kineosporiales</taxon>
        <taxon>Kineosporiaceae</taxon>
        <taxon>Kineococcus</taxon>
    </lineage>
</organism>
<dbReference type="EMBL" id="PVZF01000023">
    <property type="protein sequence ID" value="PRY08834.1"/>
    <property type="molecule type" value="Genomic_DNA"/>
</dbReference>
<name>A0A2T0QUS6_9ACTN</name>
<dbReference type="Pfam" id="PF05721">
    <property type="entry name" value="PhyH"/>
    <property type="match status" value="1"/>
</dbReference>
<dbReference type="SUPFAM" id="SSF51197">
    <property type="entry name" value="Clavaminate synthase-like"/>
    <property type="match status" value="1"/>
</dbReference>
<protein>
    <submittedName>
        <fullName evidence="1">Ectoine hydroxylase-related dioxygenase (Phytanoyl-CoA dioxygenase family)</fullName>
    </submittedName>
</protein>
<dbReference type="GO" id="GO:0016706">
    <property type="term" value="F:2-oxoglutarate-dependent dioxygenase activity"/>
    <property type="evidence" value="ECO:0007669"/>
    <property type="project" value="UniProtKB-ARBA"/>
</dbReference>
<evidence type="ECO:0000313" key="1">
    <source>
        <dbReference type="EMBL" id="PRY08834.1"/>
    </source>
</evidence>
<keyword evidence="1" id="KW-0223">Dioxygenase</keyword>